<dbReference type="AlphaFoldDB" id="A0A2U1QBU3"/>
<evidence type="ECO:0000256" key="9">
    <source>
        <dbReference type="PROSITE-ProRule" id="PRU00175"/>
    </source>
</evidence>
<reference evidence="12 13" key="1">
    <citation type="journal article" date="2018" name="Mol. Plant">
        <title>The genome of Artemisia annua provides insight into the evolution of Asteraceae family and artemisinin biosynthesis.</title>
        <authorList>
            <person name="Shen Q."/>
            <person name="Zhang L."/>
            <person name="Liao Z."/>
            <person name="Wang S."/>
            <person name="Yan T."/>
            <person name="Shi P."/>
            <person name="Liu M."/>
            <person name="Fu X."/>
            <person name="Pan Q."/>
            <person name="Wang Y."/>
            <person name="Lv Z."/>
            <person name="Lu X."/>
            <person name="Zhang F."/>
            <person name="Jiang W."/>
            <person name="Ma Y."/>
            <person name="Chen M."/>
            <person name="Hao X."/>
            <person name="Li L."/>
            <person name="Tang Y."/>
            <person name="Lv G."/>
            <person name="Zhou Y."/>
            <person name="Sun X."/>
            <person name="Brodelius P.E."/>
            <person name="Rose J.K.C."/>
            <person name="Tang K."/>
        </authorList>
    </citation>
    <scope>NUCLEOTIDE SEQUENCE [LARGE SCALE GENOMIC DNA]</scope>
    <source>
        <strain evidence="13">cv. Huhao1</strain>
        <tissue evidence="12">Leaf</tissue>
    </source>
</reference>
<dbReference type="SMART" id="SM00184">
    <property type="entry name" value="RING"/>
    <property type="match status" value="1"/>
</dbReference>
<comment type="pathway">
    <text evidence="2">Protein modification; protein ubiquitination.</text>
</comment>
<evidence type="ECO:0000259" key="11">
    <source>
        <dbReference type="PROSITE" id="PS51382"/>
    </source>
</evidence>
<dbReference type="GO" id="GO:0016567">
    <property type="term" value="P:protein ubiquitination"/>
    <property type="evidence" value="ECO:0007669"/>
    <property type="project" value="UniProtKB-UniPathway"/>
</dbReference>
<evidence type="ECO:0000256" key="5">
    <source>
        <dbReference type="ARBA" id="ARBA00022723"/>
    </source>
</evidence>
<dbReference type="InterPro" id="IPR027370">
    <property type="entry name" value="Znf-RING_euk"/>
</dbReference>
<comment type="caution">
    <text evidence="12">The sequence shown here is derived from an EMBL/GenBank/DDBJ whole genome shotgun (WGS) entry which is preliminary data.</text>
</comment>
<organism evidence="12 13">
    <name type="scientific">Artemisia annua</name>
    <name type="common">Sweet wormwood</name>
    <dbReference type="NCBI Taxonomy" id="35608"/>
    <lineage>
        <taxon>Eukaryota</taxon>
        <taxon>Viridiplantae</taxon>
        <taxon>Streptophyta</taxon>
        <taxon>Embryophyta</taxon>
        <taxon>Tracheophyta</taxon>
        <taxon>Spermatophyta</taxon>
        <taxon>Magnoliopsida</taxon>
        <taxon>eudicotyledons</taxon>
        <taxon>Gunneridae</taxon>
        <taxon>Pentapetalae</taxon>
        <taxon>asterids</taxon>
        <taxon>campanulids</taxon>
        <taxon>Asterales</taxon>
        <taxon>Asteraceae</taxon>
        <taxon>Asteroideae</taxon>
        <taxon>Anthemideae</taxon>
        <taxon>Artemisiinae</taxon>
        <taxon>Artemisia</taxon>
    </lineage>
</organism>
<dbReference type="InterPro" id="IPR013083">
    <property type="entry name" value="Znf_RING/FYVE/PHD"/>
</dbReference>
<dbReference type="SUPFAM" id="SSF57850">
    <property type="entry name" value="RING/U-box"/>
    <property type="match status" value="1"/>
</dbReference>
<keyword evidence="6 9" id="KW-0863">Zinc-finger</keyword>
<evidence type="ECO:0000256" key="7">
    <source>
        <dbReference type="ARBA" id="ARBA00022786"/>
    </source>
</evidence>
<evidence type="ECO:0000256" key="3">
    <source>
        <dbReference type="ARBA" id="ARBA00012483"/>
    </source>
</evidence>
<dbReference type="GO" id="GO:0061630">
    <property type="term" value="F:ubiquitin protein ligase activity"/>
    <property type="evidence" value="ECO:0007669"/>
    <property type="project" value="UniProtKB-EC"/>
</dbReference>
<keyword evidence="5" id="KW-0479">Metal-binding</keyword>
<dbReference type="InterPro" id="IPR033326">
    <property type="entry name" value="BAH1"/>
</dbReference>
<protein>
    <recommendedName>
        <fullName evidence="3">RING-type E3 ubiquitin transferase</fullName>
        <ecNumber evidence="3">2.3.2.27</ecNumber>
    </recommendedName>
</protein>
<dbReference type="EMBL" id="PKPP01000239">
    <property type="protein sequence ID" value="PWA95469.1"/>
    <property type="molecule type" value="Genomic_DNA"/>
</dbReference>
<evidence type="ECO:0000256" key="1">
    <source>
        <dbReference type="ARBA" id="ARBA00000900"/>
    </source>
</evidence>
<evidence type="ECO:0000256" key="6">
    <source>
        <dbReference type="ARBA" id="ARBA00022771"/>
    </source>
</evidence>
<dbReference type="Pfam" id="PF13445">
    <property type="entry name" value="zf-RING_UBOX"/>
    <property type="match status" value="1"/>
</dbReference>
<feature type="domain" description="SPX" evidence="11">
    <location>
        <begin position="1"/>
        <end position="163"/>
    </location>
</feature>
<keyword evidence="8" id="KW-0862">Zinc</keyword>
<dbReference type="InterPro" id="IPR001841">
    <property type="entry name" value="Znf_RING"/>
</dbReference>
<dbReference type="PROSITE" id="PS00518">
    <property type="entry name" value="ZF_RING_1"/>
    <property type="match status" value="1"/>
</dbReference>
<dbReference type="EC" id="2.3.2.27" evidence="3"/>
<dbReference type="InterPro" id="IPR017907">
    <property type="entry name" value="Znf_RING_CS"/>
</dbReference>
<evidence type="ECO:0000256" key="4">
    <source>
        <dbReference type="ARBA" id="ARBA00022679"/>
    </source>
</evidence>
<accession>A0A2U1QBU3</accession>
<name>A0A2U1QBU3_ARTAN</name>
<gene>
    <name evidence="12" type="ORF">CTI12_AA022250</name>
</gene>
<evidence type="ECO:0000313" key="12">
    <source>
        <dbReference type="EMBL" id="PWA95469.1"/>
    </source>
</evidence>
<dbReference type="GO" id="GO:0008270">
    <property type="term" value="F:zinc ion binding"/>
    <property type="evidence" value="ECO:0007669"/>
    <property type="project" value="UniProtKB-KW"/>
</dbReference>
<comment type="catalytic activity">
    <reaction evidence="1">
        <text>S-ubiquitinyl-[E2 ubiquitin-conjugating enzyme]-L-cysteine + [acceptor protein]-L-lysine = [E2 ubiquitin-conjugating enzyme]-L-cysteine + N(6)-ubiquitinyl-[acceptor protein]-L-lysine.</text>
        <dbReference type="EC" id="2.3.2.27"/>
    </reaction>
</comment>
<sequence length="336" mass="38496">MGFEKKFLAYLAGDEAKDAGNKFHFDYTRFKNGLNYCRNRRLNDGSIDPHDDAKLKDGLDQNIIPQQSCQRCDWMFSELTTEASKMADIFSSRVRELVHLHFSPTMPRFLSCFFHCFNDDQEALVHKALILIKFAVMNAIALRKILKKYDKVHECGSGMHYKSKLQAKHLDIMQSPWFIELVALYINVNGSDSLMSDELFGPLTFDLSMTDEESVLTLTLLGSEKYGCSFTCPICLDILFQPYALSCGHIFCKSCACLAARVLIIDGFKYASPESNCPVCRESGVYAKSVRMPEIGLLLQRRCKQEFNERLIEERNKILKQTKEYWELQASYVIGL</sequence>
<keyword evidence="13" id="KW-1185">Reference proteome</keyword>
<evidence type="ECO:0000313" key="13">
    <source>
        <dbReference type="Proteomes" id="UP000245207"/>
    </source>
</evidence>
<dbReference type="PANTHER" id="PTHR46764">
    <property type="entry name" value="E3 UBIQUITIN-PROTEIN LIGASE BAH1"/>
    <property type="match status" value="1"/>
</dbReference>
<feature type="domain" description="RING-type" evidence="10">
    <location>
        <begin position="232"/>
        <end position="281"/>
    </location>
</feature>
<dbReference type="UniPathway" id="UPA00143"/>
<dbReference type="Gene3D" id="3.30.40.10">
    <property type="entry name" value="Zinc/RING finger domain, C3HC4 (zinc finger)"/>
    <property type="match status" value="1"/>
</dbReference>
<keyword evidence="4" id="KW-0808">Transferase</keyword>
<dbReference type="PROSITE" id="PS51382">
    <property type="entry name" value="SPX"/>
    <property type="match status" value="1"/>
</dbReference>
<dbReference type="InterPro" id="IPR004331">
    <property type="entry name" value="SPX_dom"/>
</dbReference>
<dbReference type="PROSITE" id="PS50089">
    <property type="entry name" value="ZF_RING_2"/>
    <property type="match status" value="1"/>
</dbReference>
<evidence type="ECO:0000256" key="2">
    <source>
        <dbReference type="ARBA" id="ARBA00004906"/>
    </source>
</evidence>
<evidence type="ECO:0000256" key="8">
    <source>
        <dbReference type="ARBA" id="ARBA00022833"/>
    </source>
</evidence>
<evidence type="ECO:0000259" key="10">
    <source>
        <dbReference type="PROSITE" id="PS50089"/>
    </source>
</evidence>
<dbReference type="Proteomes" id="UP000245207">
    <property type="component" value="Unassembled WGS sequence"/>
</dbReference>
<dbReference type="PANTHER" id="PTHR46764:SF5">
    <property type="entry name" value="RING-TYPE E3 UBIQUITIN TRANSFERASE"/>
    <property type="match status" value="1"/>
</dbReference>
<dbReference type="STRING" id="35608.A0A2U1QBU3"/>
<proteinExistence type="predicted"/>
<dbReference type="OrthoDB" id="6105938at2759"/>
<keyword evidence="7" id="KW-0833">Ubl conjugation pathway</keyword>